<accession>A0A0C2U7B2</accession>
<dbReference type="Proteomes" id="UP000031971">
    <property type="component" value="Unassembled WGS sequence"/>
</dbReference>
<dbReference type="STRING" id="272627.CCC_00418"/>
<reference evidence="2 3" key="1">
    <citation type="submission" date="2015-01" db="EMBL/GenBank/DDBJ databases">
        <title>Genome Sequence of Magnetospirillum magnetotacticum Strain MS-1.</title>
        <authorList>
            <person name="Marinov G.K."/>
            <person name="Smalley M.D."/>
            <person name="DeSalvo G."/>
        </authorList>
    </citation>
    <scope>NUCLEOTIDE SEQUENCE [LARGE SCALE GENOMIC DNA]</scope>
    <source>
        <strain evidence="2 3">MS-1</strain>
    </source>
</reference>
<dbReference type="RefSeq" id="WP_009870977.1">
    <property type="nucleotide sequence ID" value="NZ_JXSL01000030.1"/>
</dbReference>
<evidence type="ECO:0000313" key="2">
    <source>
        <dbReference type="EMBL" id="KIL97357.1"/>
    </source>
</evidence>
<proteinExistence type="predicted"/>
<dbReference type="NCBIfam" id="TIGR01841">
    <property type="entry name" value="phasin"/>
    <property type="match status" value="1"/>
</dbReference>
<sequence length="145" mass="16201">MAAKQTEQFFDFDVSKYLGDFKVPGVDVETIVANQRKNIEALTQANKLAFEGLQNVVKRQVEILRQTIDEVAQVSKDFAEPGSPQDKAAKQAEFAKDAFERALGNARELAEMIAKANSEAFDLLNKRFTQSLDEAREVFTKAGKK</sequence>
<dbReference type="OrthoDB" id="9812006at2"/>
<dbReference type="AlphaFoldDB" id="A0A0C2U7B2"/>
<evidence type="ECO:0000259" key="1">
    <source>
        <dbReference type="Pfam" id="PF09361"/>
    </source>
</evidence>
<dbReference type="InterPro" id="IPR018968">
    <property type="entry name" value="Phasin"/>
</dbReference>
<evidence type="ECO:0000313" key="3">
    <source>
        <dbReference type="Proteomes" id="UP000031971"/>
    </source>
</evidence>
<dbReference type="InterPro" id="IPR010127">
    <property type="entry name" value="Phasin_subfam-1"/>
</dbReference>
<protein>
    <submittedName>
        <fullName evidence="2">Methyl-accepting chemotaxis protein</fullName>
    </submittedName>
</protein>
<comment type="caution">
    <text evidence="2">The sequence shown here is derived from an EMBL/GenBank/DDBJ whole genome shotgun (WGS) entry which is preliminary data.</text>
</comment>
<feature type="domain" description="Phasin" evidence="1">
    <location>
        <begin position="30"/>
        <end position="128"/>
    </location>
</feature>
<name>A0A0C2U7B2_PARME</name>
<gene>
    <name evidence="2" type="ORF">CCC_00418</name>
</gene>
<keyword evidence="3" id="KW-1185">Reference proteome</keyword>
<dbReference type="Pfam" id="PF09361">
    <property type="entry name" value="Phasin_2"/>
    <property type="match status" value="1"/>
</dbReference>
<organism evidence="2 3">
    <name type="scientific">Paramagnetospirillum magnetotacticum MS-1</name>
    <dbReference type="NCBI Taxonomy" id="272627"/>
    <lineage>
        <taxon>Bacteria</taxon>
        <taxon>Pseudomonadati</taxon>
        <taxon>Pseudomonadota</taxon>
        <taxon>Alphaproteobacteria</taxon>
        <taxon>Rhodospirillales</taxon>
        <taxon>Magnetospirillaceae</taxon>
        <taxon>Paramagnetospirillum</taxon>
    </lineage>
</organism>
<dbReference type="EMBL" id="JXSL01000030">
    <property type="protein sequence ID" value="KIL97357.1"/>
    <property type="molecule type" value="Genomic_DNA"/>
</dbReference>